<keyword evidence="3" id="KW-1185">Reference proteome</keyword>
<accession>A0A7D5RDS3</accession>
<keyword evidence="1" id="KW-0472">Membrane</keyword>
<dbReference type="Proteomes" id="UP000509478">
    <property type="component" value="Chromosome"/>
</dbReference>
<reference evidence="2 3" key="1">
    <citation type="submission" date="2018-02" db="EMBL/GenBank/DDBJ databases">
        <title>Complete genome of Nitrosopumilus ureaphilus PS0.</title>
        <authorList>
            <person name="Qin W."/>
            <person name="Zheng Y."/>
            <person name="Stahl D.A."/>
        </authorList>
    </citation>
    <scope>NUCLEOTIDE SEQUENCE [LARGE SCALE GENOMIC DNA]</scope>
    <source>
        <strain evidence="2 3">PS0</strain>
    </source>
</reference>
<evidence type="ECO:0000256" key="1">
    <source>
        <dbReference type="SAM" id="Phobius"/>
    </source>
</evidence>
<organism evidence="2 3">
    <name type="scientific">Nitrosopumilus ureiphilus</name>
    <dbReference type="NCBI Taxonomy" id="1470067"/>
    <lineage>
        <taxon>Archaea</taxon>
        <taxon>Nitrososphaerota</taxon>
        <taxon>Nitrososphaeria</taxon>
        <taxon>Nitrosopumilales</taxon>
        <taxon>Nitrosopumilaceae</taxon>
        <taxon>Nitrosopumilus</taxon>
    </lineage>
</organism>
<keyword evidence="1" id="KW-0812">Transmembrane</keyword>
<dbReference type="EMBL" id="CP026995">
    <property type="protein sequence ID" value="QLH06523.1"/>
    <property type="molecule type" value="Genomic_DNA"/>
</dbReference>
<dbReference type="OrthoDB" id="378036at2157"/>
<dbReference type="KEGG" id="nue:C5F50_05125"/>
<proteinExistence type="predicted"/>
<feature type="transmembrane region" description="Helical" evidence="1">
    <location>
        <begin position="6"/>
        <end position="27"/>
    </location>
</feature>
<gene>
    <name evidence="2" type="ORF">C5F50_05125</name>
</gene>
<name>A0A7D5RDS3_9ARCH</name>
<dbReference type="AlphaFoldDB" id="A0A7D5RDS3"/>
<dbReference type="RefSeq" id="WP_179372605.1">
    <property type="nucleotide sequence ID" value="NZ_CP026995.1"/>
</dbReference>
<dbReference type="GeneID" id="56067435"/>
<evidence type="ECO:0000313" key="2">
    <source>
        <dbReference type="EMBL" id="QLH06523.1"/>
    </source>
</evidence>
<protein>
    <submittedName>
        <fullName evidence="2">Uncharacterized protein</fullName>
    </submittedName>
</protein>
<sequence>MKTRNLIILGSIISLTVIGTVIINLTYGQYMWKEQVDGLEQIDMINDIPLSISSAKEFLKMDCEDLNHIYPEFPNKEVADAWNARMHECINAQESTSAPMSDLTSNLDETGNLSGYDSVTELATLQKMSCDEIISRNQLGGDYLTKENRSYVKDRLQECDEEMKATEEYAQFRELRCDELVAFDGKLDVINSQQVRDYIAREIIDCKNRNYYVGN</sequence>
<evidence type="ECO:0000313" key="3">
    <source>
        <dbReference type="Proteomes" id="UP000509478"/>
    </source>
</evidence>
<keyword evidence="1" id="KW-1133">Transmembrane helix</keyword>